<evidence type="ECO:0000313" key="1">
    <source>
        <dbReference type="EMBL" id="SEI74579.1"/>
    </source>
</evidence>
<proteinExistence type="predicted"/>
<name>A0A1H6T373_9BACT</name>
<sequence>MESYLNAKKKVVSQYTIEKYIKDLKSFRIVMYPSPLDFRGEYPDVLRFPTRTFDEISCHGMKSENTPITSLQ</sequence>
<organism evidence="1 2">
    <name type="scientific">Dyadobacter koreensis</name>
    <dbReference type="NCBI Taxonomy" id="408657"/>
    <lineage>
        <taxon>Bacteria</taxon>
        <taxon>Pseudomonadati</taxon>
        <taxon>Bacteroidota</taxon>
        <taxon>Cytophagia</taxon>
        <taxon>Cytophagales</taxon>
        <taxon>Spirosomataceae</taxon>
        <taxon>Dyadobacter</taxon>
    </lineage>
</organism>
<evidence type="ECO:0008006" key="3">
    <source>
        <dbReference type="Google" id="ProtNLM"/>
    </source>
</evidence>
<keyword evidence="2" id="KW-1185">Reference proteome</keyword>
<dbReference type="EMBL" id="FNXY01000003">
    <property type="protein sequence ID" value="SEI74579.1"/>
    <property type="molecule type" value="Genomic_DNA"/>
</dbReference>
<gene>
    <name evidence="1" type="ORF">SAMN04487995_1993</name>
</gene>
<dbReference type="AlphaFoldDB" id="A0A1H6T373"/>
<protein>
    <recommendedName>
        <fullName evidence="3">Phage integrase SAM-like domain-containing protein</fullName>
    </recommendedName>
</protein>
<evidence type="ECO:0000313" key="2">
    <source>
        <dbReference type="Proteomes" id="UP000199532"/>
    </source>
</evidence>
<dbReference type="RefSeq" id="WP_090335009.1">
    <property type="nucleotide sequence ID" value="NZ_FNXY01000003.1"/>
</dbReference>
<dbReference type="Proteomes" id="UP000199532">
    <property type="component" value="Unassembled WGS sequence"/>
</dbReference>
<reference evidence="1 2" key="1">
    <citation type="submission" date="2016-10" db="EMBL/GenBank/DDBJ databases">
        <authorList>
            <person name="de Groot N.N."/>
        </authorList>
    </citation>
    <scope>NUCLEOTIDE SEQUENCE [LARGE SCALE GENOMIC DNA]</scope>
    <source>
        <strain evidence="1 2">DSM 19938</strain>
    </source>
</reference>
<accession>A0A1H6T373</accession>